<organism evidence="1 3">
    <name type="scientific">Cyberlindnera jadinii (strain ATCC 18201 / CBS 1600 / BCRC 20928 / JCM 3617 / NBRC 0987 / NRRL Y-1542)</name>
    <name type="common">Torula yeast</name>
    <name type="synonym">Candida utilis</name>
    <dbReference type="NCBI Taxonomy" id="983966"/>
    <lineage>
        <taxon>Eukaryota</taxon>
        <taxon>Fungi</taxon>
        <taxon>Dikarya</taxon>
        <taxon>Ascomycota</taxon>
        <taxon>Saccharomycotina</taxon>
        <taxon>Saccharomycetes</taxon>
        <taxon>Phaffomycetales</taxon>
        <taxon>Phaffomycetaceae</taxon>
        <taxon>Cyberlindnera</taxon>
    </lineage>
</organism>
<dbReference type="STRING" id="983966.A0A0H5C9P2"/>
<keyword evidence="4" id="KW-1185">Reference proteome</keyword>
<evidence type="ECO:0000313" key="3">
    <source>
        <dbReference type="Proteomes" id="UP000038830"/>
    </source>
</evidence>
<name>A0A0H5C9P2_CYBJN</name>
<protein>
    <submittedName>
        <fullName evidence="2">Ceramide synthase accessory subunit</fullName>
    </submittedName>
    <submittedName>
        <fullName evidence="1">LIP1 protein</fullName>
    </submittedName>
</protein>
<dbReference type="Proteomes" id="UP000094389">
    <property type="component" value="Unassembled WGS sequence"/>
</dbReference>
<evidence type="ECO:0000313" key="4">
    <source>
        <dbReference type="Proteomes" id="UP000094389"/>
    </source>
</evidence>
<accession>A0A0H5C9P2</accession>
<reference evidence="2 4" key="3">
    <citation type="journal article" date="2016" name="Proc. Natl. Acad. Sci. U.S.A.">
        <title>Comparative genomics of biotechnologically important yeasts.</title>
        <authorList>
            <person name="Riley R."/>
            <person name="Haridas S."/>
            <person name="Wolfe K.H."/>
            <person name="Lopes M.R."/>
            <person name="Hittinger C.T."/>
            <person name="Goeker M."/>
            <person name="Salamov A.A."/>
            <person name="Wisecaver J.H."/>
            <person name="Long T.M."/>
            <person name="Calvey C.H."/>
            <person name="Aerts A.L."/>
            <person name="Barry K.W."/>
            <person name="Choi C."/>
            <person name="Clum A."/>
            <person name="Coughlan A.Y."/>
            <person name="Deshpande S."/>
            <person name="Douglass A.P."/>
            <person name="Hanson S.J."/>
            <person name="Klenk H.-P."/>
            <person name="LaButti K.M."/>
            <person name="Lapidus A."/>
            <person name="Lindquist E.A."/>
            <person name="Lipzen A.M."/>
            <person name="Meier-Kolthoff J.P."/>
            <person name="Ohm R.A."/>
            <person name="Otillar R.P."/>
            <person name="Pangilinan J.L."/>
            <person name="Peng Y."/>
            <person name="Rokas A."/>
            <person name="Rosa C.A."/>
            <person name="Scheuner C."/>
            <person name="Sibirny A.A."/>
            <person name="Slot J.C."/>
            <person name="Stielow J.B."/>
            <person name="Sun H."/>
            <person name="Kurtzman C.P."/>
            <person name="Blackwell M."/>
            <person name="Grigoriev I.V."/>
            <person name="Jeffries T.W."/>
        </authorList>
    </citation>
    <scope>NUCLEOTIDE SEQUENCE [LARGE SCALE GENOMIC DNA]</scope>
    <source>
        <strain evidence="4">ATCC 18201 / CBS 1600 / BCRC 20928 / JCM 3617 / NBRC 0987 / NRRL Y-1542</strain>
        <strain evidence="2">NRRL Y-1542</strain>
    </source>
</reference>
<evidence type="ECO:0000313" key="2">
    <source>
        <dbReference type="EMBL" id="ODV72468.1"/>
    </source>
</evidence>
<dbReference type="EMBL" id="CDQK01000006">
    <property type="protein sequence ID" value="CEP24777.1"/>
    <property type="molecule type" value="Genomic_DNA"/>
</dbReference>
<accession>A0A1E4RYW8</accession>
<proteinExistence type="predicted"/>
<dbReference type="Proteomes" id="UP000038830">
    <property type="component" value="Unassembled WGS sequence"/>
</dbReference>
<reference evidence="3" key="2">
    <citation type="journal article" date="2015" name="J. Biotechnol.">
        <title>The structure of the Cyberlindnera jadinii genome and its relation to Candida utilis analyzed by the occurrence of single nucleotide polymorphisms.</title>
        <authorList>
            <person name="Rupp O."/>
            <person name="Brinkrolf K."/>
            <person name="Buerth C."/>
            <person name="Kunigo M."/>
            <person name="Schneider J."/>
            <person name="Jaenicke S."/>
            <person name="Goesmann A."/>
            <person name="Puehler A."/>
            <person name="Jaeger K.-E."/>
            <person name="Ernst J.F."/>
        </authorList>
    </citation>
    <scope>NUCLEOTIDE SEQUENCE [LARGE SCALE GENOMIC DNA]</scope>
    <source>
        <strain evidence="3">ATCC 18201 / CBS 1600 / BCRC 20928 / JCM 3617 / NBRC 0987 / NRRL Y-1542</strain>
    </source>
</reference>
<dbReference type="GeneID" id="30989753"/>
<sequence length="129" mass="14322">MAANKVFTLLQVTFIVLALIAGVEYFKYSTMVNYEWFHCTPQLTLIPGTGITKAIAVGGPSCDKRGQLKSITKRLTRTFDPNLEPLAFCLAQEGNKVVGYVSNVDQLETLEQFCPNVILWDDVFDAIAD</sequence>
<evidence type="ECO:0000313" key="1">
    <source>
        <dbReference type="EMBL" id="CEP24777.1"/>
    </source>
</evidence>
<reference evidence="1" key="1">
    <citation type="submission" date="2014-12" db="EMBL/GenBank/DDBJ databases">
        <authorList>
            <person name="Jaenicke S."/>
        </authorList>
    </citation>
    <scope>NUCLEOTIDE SEQUENCE [LARGE SCALE GENOMIC DNA]</scope>
    <source>
        <strain evidence="1">CBS1600</strain>
    </source>
</reference>
<dbReference type="AlphaFoldDB" id="A0A0H5C9P2"/>
<dbReference type="OrthoDB" id="3979149at2759"/>
<dbReference type="EMBL" id="KV453934">
    <property type="protein sequence ID" value="ODV72468.1"/>
    <property type="molecule type" value="Genomic_DNA"/>
</dbReference>
<gene>
    <name evidence="1" type="primary">LIP1</name>
    <name evidence="1" type="ORF">BN1211_5694</name>
    <name evidence="2" type="ORF">CYBJADRAFT_168409</name>
</gene>
<dbReference type="OMA" id="STRINYE"/>
<dbReference type="RefSeq" id="XP_020069507.1">
    <property type="nucleotide sequence ID" value="XM_020215357.1"/>
</dbReference>